<organism evidence="9 10">
    <name type="scientific">Piscinibacter terrae</name>
    <dbReference type="NCBI Taxonomy" id="2496871"/>
    <lineage>
        <taxon>Bacteria</taxon>
        <taxon>Pseudomonadati</taxon>
        <taxon>Pseudomonadota</taxon>
        <taxon>Betaproteobacteria</taxon>
        <taxon>Burkholderiales</taxon>
        <taxon>Sphaerotilaceae</taxon>
        <taxon>Piscinibacter</taxon>
    </lineage>
</organism>
<evidence type="ECO:0000256" key="8">
    <source>
        <dbReference type="SAM" id="SignalP"/>
    </source>
</evidence>
<dbReference type="PROSITE" id="PS51257">
    <property type="entry name" value="PROKAR_LIPOPROTEIN"/>
    <property type="match status" value="1"/>
</dbReference>
<feature type="compositionally biased region" description="Low complexity" evidence="7">
    <location>
        <begin position="40"/>
        <end position="63"/>
    </location>
</feature>
<evidence type="ECO:0000313" key="9">
    <source>
        <dbReference type="EMBL" id="RQP26400.1"/>
    </source>
</evidence>
<dbReference type="EMBL" id="QUSW01000001">
    <property type="protein sequence ID" value="RQP26400.1"/>
    <property type="molecule type" value="Genomic_DNA"/>
</dbReference>
<feature type="region of interest" description="Disordered" evidence="7">
    <location>
        <begin position="35"/>
        <end position="63"/>
    </location>
</feature>
<dbReference type="NCBIfam" id="NF047847">
    <property type="entry name" value="SS_mature_LptM"/>
    <property type="match status" value="1"/>
</dbReference>
<evidence type="ECO:0000256" key="4">
    <source>
        <dbReference type="ARBA" id="ARBA00023139"/>
    </source>
</evidence>
<reference evidence="9 10" key="1">
    <citation type="submission" date="2018-08" db="EMBL/GenBank/DDBJ databases">
        <authorList>
            <person name="Khan S.A."/>
            <person name="Jeon C.O."/>
            <person name="Chun B.H."/>
            <person name="Jeong S.E."/>
        </authorList>
    </citation>
    <scope>NUCLEOTIDE SEQUENCE [LARGE SCALE GENOMIC DNA]</scope>
    <source>
        <strain evidence="9 10">S-16</strain>
    </source>
</reference>
<keyword evidence="4" id="KW-0564">Palmitate</keyword>
<dbReference type="Proteomes" id="UP000267464">
    <property type="component" value="Unassembled WGS sequence"/>
</dbReference>
<evidence type="ECO:0000256" key="6">
    <source>
        <dbReference type="ARBA" id="ARBA00023288"/>
    </source>
</evidence>
<evidence type="ECO:0000256" key="2">
    <source>
        <dbReference type="ARBA" id="ARBA00022729"/>
    </source>
</evidence>
<evidence type="ECO:0000256" key="3">
    <source>
        <dbReference type="ARBA" id="ARBA00023136"/>
    </source>
</evidence>
<feature type="chain" id="PRO_5018056986" description="Lipoprotein-attachment site-containing protein" evidence="8">
    <location>
        <begin position="22"/>
        <end position="63"/>
    </location>
</feature>
<evidence type="ECO:0000256" key="7">
    <source>
        <dbReference type="SAM" id="MobiDB-lite"/>
    </source>
</evidence>
<comment type="caution">
    <text evidence="9">The sequence shown here is derived from an EMBL/GenBank/DDBJ whole genome shotgun (WGS) entry which is preliminary data.</text>
</comment>
<feature type="signal peptide" evidence="8">
    <location>
        <begin position="1"/>
        <end position="21"/>
    </location>
</feature>
<sequence>MLKRHRSLSLGVVTTASGLLAAVLALSACGQKGPLTLAQPSSSSAPPAAASASSPASSASTSK</sequence>
<protein>
    <recommendedName>
        <fullName evidence="11">Lipoprotein-attachment site-containing protein</fullName>
    </recommendedName>
</protein>
<dbReference type="Pfam" id="PF13627">
    <property type="entry name" value="LptM_cons"/>
    <property type="match status" value="1"/>
</dbReference>
<evidence type="ECO:0000313" key="10">
    <source>
        <dbReference type="Proteomes" id="UP000267464"/>
    </source>
</evidence>
<keyword evidence="6" id="KW-0449">Lipoprotein</keyword>
<evidence type="ECO:0000256" key="5">
    <source>
        <dbReference type="ARBA" id="ARBA00023237"/>
    </source>
</evidence>
<dbReference type="InterPro" id="IPR032831">
    <property type="entry name" value="LptM_cons"/>
</dbReference>
<dbReference type="GO" id="GO:0009279">
    <property type="term" value="C:cell outer membrane"/>
    <property type="evidence" value="ECO:0007669"/>
    <property type="project" value="UniProtKB-SubCell"/>
</dbReference>
<keyword evidence="2 8" id="KW-0732">Signal</keyword>
<keyword evidence="5" id="KW-0998">Cell outer membrane</keyword>
<proteinExistence type="predicted"/>
<comment type="subcellular location">
    <subcellularLocation>
        <location evidence="1">Cell outer membrane</location>
        <topology evidence="1">Lipid-anchor</topology>
    </subcellularLocation>
</comment>
<dbReference type="RefSeq" id="WP_124539081.1">
    <property type="nucleotide sequence ID" value="NZ_QUSW01000001.1"/>
</dbReference>
<name>A0A3N7HVK2_9BURK</name>
<evidence type="ECO:0008006" key="11">
    <source>
        <dbReference type="Google" id="ProtNLM"/>
    </source>
</evidence>
<accession>A0A3N7HVK2</accession>
<dbReference type="AlphaFoldDB" id="A0A3N7HVK2"/>
<gene>
    <name evidence="9" type="ORF">DZC73_05110</name>
</gene>
<evidence type="ECO:0000256" key="1">
    <source>
        <dbReference type="ARBA" id="ARBA00004459"/>
    </source>
</evidence>
<keyword evidence="10" id="KW-1185">Reference proteome</keyword>
<keyword evidence="3" id="KW-0472">Membrane</keyword>
<reference evidence="9 10" key="2">
    <citation type="submission" date="2018-12" db="EMBL/GenBank/DDBJ databases">
        <title>Rhizobacter gummiphilus sp. nov., a rubber-degrading bacterium isolated from the soil of a botanical garden in Japan.</title>
        <authorList>
            <person name="Shunsuke S.S."/>
        </authorList>
    </citation>
    <scope>NUCLEOTIDE SEQUENCE [LARGE SCALE GENOMIC DNA]</scope>
    <source>
        <strain evidence="9 10">S-16</strain>
    </source>
</reference>